<accession>A0A4R7HXL3</accession>
<name>A0A4R7HXL3_9ACTN</name>
<dbReference type="GO" id="GO:0006353">
    <property type="term" value="P:DNA-templated transcription termination"/>
    <property type="evidence" value="ECO:0007669"/>
    <property type="project" value="InterPro"/>
</dbReference>
<keyword evidence="4" id="KW-1185">Reference proteome</keyword>
<feature type="region of interest" description="Disordered" evidence="1">
    <location>
        <begin position="74"/>
        <end position="106"/>
    </location>
</feature>
<protein>
    <submittedName>
        <fullName evidence="3">Rho termination factor-like protein</fullName>
    </submittedName>
</protein>
<proteinExistence type="predicted"/>
<reference evidence="3 4" key="1">
    <citation type="submission" date="2019-03" db="EMBL/GenBank/DDBJ databases">
        <title>Sequencing the genomes of 1000 actinobacteria strains.</title>
        <authorList>
            <person name="Klenk H.-P."/>
        </authorList>
    </citation>
    <scope>NUCLEOTIDE SEQUENCE [LARGE SCALE GENOMIC DNA]</scope>
    <source>
        <strain evidence="3 4">DSM 18936</strain>
    </source>
</reference>
<dbReference type="RefSeq" id="WP_243839071.1">
    <property type="nucleotide sequence ID" value="NZ_SOAU01000001.1"/>
</dbReference>
<sequence>MTTTVVRKIYDFNKAVVDASVDTARTVAGAVGDGFTNAFHIFRDTGATVVGQAQSATERTVDQASTSAKQVVGQARSAGERTMNQASKGVKEVTGQARAQGERANEQLDRVTERTAERAIDAVDPSPSSGTPYEQWSKAELYERAQELEIDGRSGMSKQQLIEALRSA</sequence>
<gene>
    <name evidence="3" type="ORF">BDK89_0421</name>
</gene>
<dbReference type="InterPro" id="IPR011112">
    <property type="entry name" value="Rho-like_N"/>
</dbReference>
<feature type="domain" description="Rho termination factor-like N-terminal" evidence="2">
    <location>
        <begin position="139"/>
        <end position="166"/>
    </location>
</feature>
<evidence type="ECO:0000313" key="4">
    <source>
        <dbReference type="Proteomes" id="UP000294558"/>
    </source>
</evidence>
<dbReference type="Pfam" id="PF07498">
    <property type="entry name" value="Rho_N"/>
    <property type="match status" value="1"/>
</dbReference>
<organism evidence="3 4">
    <name type="scientific">Ilumatobacter fluminis</name>
    <dbReference type="NCBI Taxonomy" id="467091"/>
    <lineage>
        <taxon>Bacteria</taxon>
        <taxon>Bacillati</taxon>
        <taxon>Actinomycetota</taxon>
        <taxon>Acidimicrobiia</taxon>
        <taxon>Acidimicrobiales</taxon>
        <taxon>Ilumatobacteraceae</taxon>
        <taxon>Ilumatobacter</taxon>
    </lineage>
</organism>
<dbReference type="Proteomes" id="UP000294558">
    <property type="component" value="Unassembled WGS sequence"/>
</dbReference>
<evidence type="ECO:0000256" key="1">
    <source>
        <dbReference type="SAM" id="MobiDB-lite"/>
    </source>
</evidence>
<dbReference type="EMBL" id="SOAU01000001">
    <property type="protein sequence ID" value="TDT14863.1"/>
    <property type="molecule type" value="Genomic_DNA"/>
</dbReference>
<evidence type="ECO:0000259" key="2">
    <source>
        <dbReference type="Pfam" id="PF07498"/>
    </source>
</evidence>
<dbReference type="AlphaFoldDB" id="A0A4R7HXL3"/>
<comment type="caution">
    <text evidence="3">The sequence shown here is derived from an EMBL/GenBank/DDBJ whole genome shotgun (WGS) entry which is preliminary data.</text>
</comment>
<evidence type="ECO:0000313" key="3">
    <source>
        <dbReference type="EMBL" id="TDT14863.1"/>
    </source>
</evidence>